<dbReference type="Gene3D" id="3.40.50.720">
    <property type="entry name" value="NAD(P)-binding Rossmann-like Domain"/>
    <property type="match status" value="1"/>
</dbReference>
<dbReference type="PROSITE" id="PS00061">
    <property type="entry name" value="ADH_SHORT"/>
    <property type="match status" value="1"/>
</dbReference>
<keyword evidence="2" id="KW-0521">NADP</keyword>
<dbReference type="InterPro" id="IPR036291">
    <property type="entry name" value="NAD(P)-bd_dom_sf"/>
</dbReference>
<dbReference type="InterPro" id="IPR020904">
    <property type="entry name" value="Sc_DH/Rdtase_CS"/>
</dbReference>
<sequence>MHYLITGGARGIGRVLARSLLTSGHRVFVIDSNAAELAHTSSLLRSIAPAASAATHEADISSLPALRAAIAEADKFFGGRLDVLVNNAMALPHTFPVDAGEGEAAMASTAEEQRVVEHWDRQIAVGLSGPFHASRLCVPMLREAEPVGCVVNISSTRARMAEVDHEGYSAAKAGLLGLGQAMSVSLGTRYGIRVNGIVVGWVNVEGEGEEGDRKGWKWEEGLGEEDHKWHPAGRVGKGEDVLGAVEYLVRSGWVTGTEMVLDGGVTRRMVYPE</sequence>
<name>A0A9P4IYD1_9PEZI</name>
<dbReference type="InterPro" id="IPR002347">
    <property type="entry name" value="SDR_fam"/>
</dbReference>
<dbReference type="PANTHER" id="PTHR43639">
    <property type="entry name" value="OXIDOREDUCTASE, SHORT-CHAIN DEHYDROGENASE/REDUCTASE FAMILY (AFU_ORTHOLOGUE AFUA_5G02870)"/>
    <property type="match status" value="1"/>
</dbReference>
<dbReference type="EMBL" id="ML996092">
    <property type="protein sequence ID" value="KAF2148998.1"/>
    <property type="molecule type" value="Genomic_DNA"/>
</dbReference>
<keyword evidence="5" id="KW-1185">Reference proteome</keyword>
<comment type="similarity">
    <text evidence="1">Belongs to the short-chain dehydrogenases/reductases (SDR) family.</text>
</comment>
<dbReference type="GO" id="GO:0016491">
    <property type="term" value="F:oxidoreductase activity"/>
    <property type="evidence" value="ECO:0007669"/>
    <property type="project" value="UniProtKB-KW"/>
</dbReference>
<keyword evidence="3" id="KW-0560">Oxidoreductase</keyword>
<dbReference type="Pfam" id="PF13561">
    <property type="entry name" value="adh_short_C2"/>
    <property type="match status" value="1"/>
</dbReference>
<organism evidence="4 5">
    <name type="scientific">Myriangium duriaei CBS 260.36</name>
    <dbReference type="NCBI Taxonomy" id="1168546"/>
    <lineage>
        <taxon>Eukaryota</taxon>
        <taxon>Fungi</taxon>
        <taxon>Dikarya</taxon>
        <taxon>Ascomycota</taxon>
        <taxon>Pezizomycotina</taxon>
        <taxon>Dothideomycetes</taxon>
        <taxon>Dothideomycetidae</taxon>
        <taxon>Myriangiales</taxon>
        <taxon>Myriangiaceae</taxon>
        <taxon>Myriangium</taxon>
    </lineage>
</organism>
<reference evidence="4" key="1">
    <citation type="journal article" date="2020" name="Stud. Mycol.">
        <title>101 Dothideomycetes genomes: a test case for predicting lifestyles and emergence of pathogens.</title>
        <authorList>
            <person name="Haridas S."/>
            <person name="Albert R."/>
            <person name="Binder M."/>
            <person name="Bloem J."/>
            <person name="Labutti K."/>
            <person name="Salamov A."/>
            <person name="Andreopoulos B."/>
            <person name="Baker S."/>
            <person name="Barry K."/>
            <person name="Bills G."/>
            <person name="Bluhm B."/>
            <person name="Cannon C."/>
            <person name="Castanera R."/>
            <person name="Culley D."/>
            <person name="Daum C."/>
            <person name="Ezra D."/>
            <person name="Gonzalez J."/>
            <person name="Henrissat B."/>
            <person name="Kuo A."/>
            <person name="Liang C."/>
            <person name="Lipzen A."/>
            <person name="Lutzoni F."/>
            <person name="Magnuson J."/>
            <person name="Mondo S."/>
            <person name="Nolan M."/>
            <person name="Ohm R."/>
            <person name="Pangilinan J."/>
            <person name="Park H.-J."/>
            <person name="Ramirez L."/>
            <person name="Alfaro M."/>
            <person name="Sun H."/>
            <person name="Tritt A."/>
            <person name="Yoshinaga Y."/>
            <person name="Zwiers L.-H."/>
            <person name="Turgeon B."/>
            <person name="Goodwin S."/>
            <person name="Spatafora J."/>
            <person name="Crous P."/>
            <person name="Grigoriev I."/>
        </authorList>
    </citation>
    <scope>NUCLEOTIDE SEQUENCE</scope>
    <source>
        <strain evidence="4">CBS 260.36</strain>
    </source>
</reference>
<proteinExistence type="inferred from homology"/>
<evidence type="ECO:0000313" key="5">
    <source>
        <dbReference type="Proteomes" id="UP000799439"/>
    </source>
</evidence>
<dbReference type="AlphaFoldDB" id="A0A9P4IYD1"/>
<dbReference type="OrthoDB" id="5840532at2759"/>
<dbReference type="PANTHER" id="PTHR43639:SF1">
    <property type="entry name" value="SHORT-CHAIN DEHYDROGENASE_REDUCTASE FAMILY PROTEIN"/>
    <property type="match status" value="1"/>
</dbReference>
<evidence type="ECO:0000256" key="3">
    <source>
        <dbReference type="ARBA" id="ARBA00023002"/>
    </source>
</evidence>
<dbReference type="CDD" id="cd05233">
    <property type="entry name" value="SDR_c"/>
    <property type="match status" value="1"/>
</dbReference>
<dbReference type="SUPFAM" id="SSF51735">
    <property type="entry name" value="NAD(P)-binding Rossmann-fold domains"/>
    <property type="match status" value="1"/>
</dbReference>
<evidence type="ECO:0000256" key="1">
    <source>
        <dbReference type="ARBA" id="ARBA00006484"/>
    </source>
</evidence>
<dbReference type="Proteomes" id="UP000799439">
    <property type="component" value="Unassembled WGS sequence"/>
</dbReference>
<evidence type="ECO:0000313" key="4">
    <source>
        <dbReference type="EMBL" id="KAF2148998.1"/>
    </source>
</evidence>
<accession>A0A9P4IYD1</accession>
<protein>
    <submittedName>
        <fullName evidence="4">NAD(P)-binding protein</fullName>
    </submittedName>
</protein>
<gene>
    <name evidence="4" type="ORF">K461DRAFT_288369</name>
</gene>
<comment type="caution">
    <text evidence="4">The sequence shown here is derived from an EMBL/GenBank/DDBJ whole genome shotgun (WGS) entry which is preliminary data.</text>
</comment>
<evidence type="ECO:0000256" key="2">
    <source>
        <dbReference type="ARBA" id="ARBA00022857"/>
    </source>
</evidence>
<dbReference type="PRINTS" id="PR00081">
    <property type="entry name" value="GDHRDH"/>
</dbReference>
<dbReference type="PRINTS" id="PR00080">
    <property type="entry name" value="SDRFAMILY"/>
</dbReference>